<evidence type="ECO:0000256" key="1">
    <source>
        <dbReference type="SAM" id="MobiDB-lite"/>
    </source>
</evidence>
<reference evidence="2 3" key="2">
    <citation type="submission" date="2015-05" db="EMBL/GenBank/DDBJ databases">
        <authorList>
            <person name="Morales-Cruz A."/>
            <person name="Amrine K.C."/>
            <person name="Cantu D."/>
        </authorList>
    </citation>
    <scope>NUCLEOTIDE SEQUENCE [LARGE SCALE GENOMIC DNA]</scope>
    <source>
        <strain evidence="2">DA912</strain>
    </source>
</reference>
<evidence type="ECO:0000313" key="2">
    <source>
        <dbReference type="EMBL" id="KKY32754.1"/>
    </source>
</evidence>
<comment type="caution">
    <text evidence="2">The sequence shown here is derived from an EMBL/GenBank/DDBJ whole genome shotgun (WGS) entry which is preliminary data.</text>
</comment>
<reference evidence="2 3" key="1">
    <citation type="submission" date="2015-05" db="EMBL/GenBank/DDBJ databases">
        <title>Distinctive expansion of gene families associated with plant cell wall degradation and secondary metabolism in the genomes of grapevine trunk pathogens.</title>
        <authorList>
            <person name="Lawrence D.P."/>
            <person name="Travadon R."/>
            <person name="Rolshausen P.E."/>
            <person name="Baumgartner K."/>
        </authorList>
    </citation>
    <scope>NUCLEOTIDE SEQUENCE [LARGE SCALE GENOMIC DNA]</scope>
    <source>
        <strain evidence="2">DA912</strain>
    </source>
</reference>
<dbReference type="OrthoDB" id="5170782at2759"/>
<feature type="region of interest" description="Disordered" evidence="1">
    <location>
        <begin position="64"/>
        <end position="84"/>
    </location>
</feature>
<organism evidence="2 3">
    <name type="scientific">Diaporthe ampelina</name>
    <dbReference type="NCBI Taxonomy" id="1214573"/>
    <lineage>
        <taxon>Eukaryota</taxon>
        <taxon>Fungi</taxon>
        <taxon>Dikarya</taxon>
        <taxon>Ascomycota</taxon>
        <taxon>Pezizomycotina</taxon>
        <taxon>Sordariomycetes</taxon>
        <taxon>Sordariomycetidae</taxon>
        <taxon>Diaporthales</taxon>
        <taxon>Diaporthaceae</taxon>
        <taxon>Diaporthe</taxon>
    </lineage>
</organism>
<keyword evidence="3" id="KW-1185">Reference proteome</keyword>
<dbReference type="Proteomes" id="UP000034680">
    <property type="component" value="Unassembled WGS sequence"/>
</dbReference>
<proteinExistence type="predicted"/>
<feature type="region of interest" description="Disordered" evidence="1">
    <location>
        <begin position="1"/>
        <end position="25"/>
    </location>
</feature>
<sequence length="84" mass="9520">MAKKTKYKPTHSSDQPPSNWTATRPHKYCGRMDAASTRKGKANKTHHCEACAVVKARLQRLDSRATADRRESKMTWMAGGDETW</sequence>
<dbReference type="AlphaFoldDB" id="A0A0G2FF32"/>
<protein>
    <submittedName>
        <fullName evidence="2">Putative transporter protein</fullName>
    </submittedName>
</protein>
<gene>
    <name evidence="2" type="ORF">UCDDA912_g07290</name>
</gene>
<name>A0A0G2FF32_9PEZI</name>
<accession>A0A0G2FF32</accession>
<dbReference type="EMBL" id="LCUC01000284">
    <property type="protein sequence ID" value="KKY32754.1"/>
    <property type="molecule type" value="Genomic_DNA"/>
</dbReference>
<evidence type="ECO:0000313" key="3">
    <source>
        <dbReference type="Proteomes" id="UP000034680"/>
    </source>
</evidence>
<feature type="compositionally biased region" description="Basic and acidic residues" evidence="1">
    <location>
        <begin position="64"/>
        <end position="73"/>
    </location>
</feature>
<feature type="compositionally biased region" description="Polar residues" evidence="1">
    <location>
        <begin position="10"/>
        <end position="22"/>
    </location>
</feature>